<reference evidence="2" key="1">
    <citation type="journal article" date="2008" name="J. Bacteriol.">
        <title>Genome sequence of the streptomycin-producing microorganism Streptomyces griseus IFO 13350.</title>
        <authorList>
            <person name="Ohnishi Y."/>
            <person name="Ishikawa J."/>
            <person name="Hara H."/>
            <person name="Suzuki H."/>
            <person name="Ikenoya M."/>
            <person name="Ikeda H."/>
            <person name="Yamashita A."/>
            <person name="Hattori M."/>
            <person name="Horinouchi S."/>
        </authorList>
    </citation>
    <scope>NUCLEOTIDE SEQUENCE [LARGE SCALE GENOMIC DNA]</scope>
    <source>
        <strain evidence="2">JCM 4626 / NBRC 13350</strain>
    </source>
</reference>
<dbReference type="HOGENOM" id="CLU_2703255_0_0_11"/>
<dbReference type="AlphaFoldDB" id="B1VNZ0"/>
<organism evidence="1 2">
    <name type="scientific">Streptomyces griseus subsp. griseus (strain JCM 4626 / CBS 651.72 / NBRC 13350 / KCC S-0626 / ISP 5235)</name>
    <dbReference type="NCBI Taxonomy" id="455632"/>
    <lineage>
        <taxon>Bacteria</taxon>
        <taxon>Bacillati</taxon>
        <taxon>Actinomycetota</taxon>
        <taxon>Actinomycetes</taxon>
        <taxon>Kitasatosporales</taxon>
        <taxon>Streptomycetaceae</taxon>
        <taxon>Streptomyces</taxon>
    </lineage>
</organism>
<proteinExistence type="predicted"/>
<protein>
    <submittedName>
        <fullName evidence="1">Uncharacterized protein</fullName>
    </submittedName>
</protein>
<accession>B1VNZ0</accession>
<sequence>MDRFPYDAGALKQTSRRGWWVAGARKLGARAPGLGTRDSLVTLPGVREQSCGPKLGCRDSGVGTRDPRFERLL</sequence>
<dbReference type="Proteomes" id="UP000001685">
    <property type="component" value="Chromosome"/>
</dbReference>
<dbReference type="EMBL" id="AP009493">
    <property type="protein sequence ID" value="BAG20369.1"/>
    <property type="molecule type" value="Genomic_DNA"/>
</dbReference>
<evidence type="ECO:0000313" key="2">
    <source>
        <dbReference type="Proteomes" id="UP000001685"/>
    </source>
</evidence>
<name>B1VNZ0_STRGG</name>
<evidence type="ECO:0000313" key="1">
    <source>
        <dbReference type="EMBL" id="BAG20369.1"/>
    </source>
</evidence>
<gene>
    <name evidence="1" type="ordered locus">SGR_3540</name>
</gene>
<dbReference type="KEGG" id="sgr:SGR_3540"/>